<organism evidence="4 5">
    <name type="scientific">Pseudoalteromonas rubra</name>
    <dbReference type="NCBI Taxonomy" id="43658"/>
    <lineage>
        <taxon>Bacteria</taxon>
        <taxon>Pseudomonadati</taxon>
        <taxon>Pseudomonadota</taxon>
        <taxon>Gammaproteobacteria</taxon>
        <taxon>Alteromonadales</taxon>
        <taxon>Pseudoalteromonadaceae</taxon>
        <taxon>Pseudoalteromonas</taxon>
    </lineage>
</organism>
<dbReference type="PROSITE" id="PS51186">
    <property type="entry name" value="GNAT"/>
    <property type="match status" value="1"/>
</dbReference>
<evidence type="ECO:0000259" key="3">
    <source>
        <dbReference type="PROSITE" id="PS51186"/>
    </source>
</evidence>
<evidence type="ECO:0000313" key="5">
    <source>
        <dbReference type="Proteomes" id="UP000033452"/>
    </source>
</evidence>
<dbReference type="Proteomes" id="UP000033452">
    <property type="component" value="Unassembled WGS sequence"/>
</dbReference>
<sequence length="151" mass="16789">MTTIRLATPQDLPAIVKLYEELRSHDPKMSMHTLKVTWDELLNNPGVSIVVAEVDGQLASTCQLGVIPTLTNGCRPFGIIEHVITAESFRRRGLSQRVLEKALSLAWEQHCFKVMLLSGATRTSAHKLYEKVGFKSNIENGFVIKSPVQTS</sequence>
<dbReference type="CDD" id="cd04301">
    <property type="entry name" value="NAT_SF"/>
    <property type="match status" value="1"/>
</dbReference>
<dbReference type="SUPFAM" id="SSF55729">
    <property type="entry name" value="Acyl-CoA N-acyltransferases (Nat)"/>
    <property type="match status" value="1"/>
</dbReference>
<dbReference type="InterPro" id="IPR000182">
    <property type="entry name" value="GNAT_dom"/>
</dbReference>
<dbReference type="GO" id="GO:0016747">
    <property type="term" value="F:acyltransferase activity, transferring groups other than amino-acyl groups"/>
    <property type="evidence" value="ECO:0007669"/>
    <property type="project" value="InterPro"/>
</dbReference>
<dbReference type="RefSeq" id="WP_046003547.1">
    <property type="nucleotide sequence ID" value="NZ_JXYA01000006.1"/>
</dbReference>
<dbReference type="EMBL" id="JXYA01000006">
    <property type="protein sequence ID" value="KJZ12113.1"/>
    <property type="molecule type" value="Genomic_DNA"/>
</dbReference>
<proteinExistence type="predicted"/>
<keyword evidence="1 4" id="KW-0808">Transferase</keyword>
<name>A0A0F4QWQ9_9GAMM</name>
<accession>A0A0F4QWQ9</accession>
<evidence type="ECO:0000256" key="2">
    <source>
        <dbReference type="ARBA" id="ARBA00023315"/>
    </source>
</evidence>
<feature type="domain" description="N-acetyltransferase" evidence="3">
    <location>
        <begin position="2"/>
        <end position="151"/>
    </location>
</feature>
<dbReference type="InterPro" id="IPR050832">
    <property type="entry name" value="Bact_Acetyltransf"/>
</dbReference>
<evidence type="ECO:0000313" key="4">
    <source>
        <dbReference type="EMBL" id="KJZ12113.1"/>
    </source>
</evidence>
<protein>
    <submittedName>
        <fullName evidence="4">GNAT family acetyltransferase</fullName>
    </submittedName>
</protein>
<reference evidence="4 5" key="1">
    <citation type="journal article" date="2015" name="BMC Genomics">
        <title>Genome mining reveals unlocked bioactive potential of marine Gram-negative bacteria.</title>
        <authorList>
            <person name="Machado H."/>
            <person name="Sonnenschein E.C."/>
            <person name="Melchiorsen J."/>
            <person name="Gram L."/>
        </authorList>
    </citation>
    <scope>NUCLEOTIDE SEQUENCE [LARGE SCALE GENOMIC DNA]</scope>
    <source>
        <strain evidence="4 5">S2471</strain>
    </source>
</reference>
<dbReference type="PATRIC" id="fig|43658.5.peg.689"/>
<dbReference type="Pfam" id="PF00583">
    <property type="entry name" value="Acetyltransf_1"/>
    <property type="match status" value="1"/>
</dbReference>
<evidence type="ECO:0000256" key="1">
    <source>
        <dbReference type="ARBA" id="ARBA00022679"/>
    </source>
</evidence>
<comment type="caution">
    <text evidence="4">The sequence shown here is derived from an EMBL/GenBank/DDBJ whole genome shotgun (WGS) entry which is preliminary data.</text>
</comment>
<dbReference type="Gene3D" id="3.40.630.30">
    <property type="match status" value="1"/>
</dbReference>
<dbReference type="PANTHER" id="PTHR43877">
    <property type="entry name" value="AMINOALKYLPHOSPHONATE N-ACETYLTRANSFERASE-RELATED-RELATED"/>
    <property type="match status" value="1"/>
</dbReference>
<dbReference type="OrthoDB" id="7595389at2"/>
<dbReference type="PANTHER" id="PTHR43877:SF2">
    <property type="entry name" value="AMINOALKYLPHOSPHONATE N-ACETYLTRANSFERASE-RELATED"/>
    <property type="match status" value="1"/>
</dbReference>
<keyword evidence="2" id="KW-0012">Acyltransferase</keyword>
<dbReference type="InterPro" id="IPR016181">
    <property type="entry name" value="Acyl_CoA_acyltransferase"/>
</dbReference>
<gene>
    <name evidence="4" type="ORF">TW77_03300</name>
</gene>
<keyword evidence="5" id="KW-1185">Reference proteome</keyword>
<dbReference type="AlphaFoldDB" id="A0A0F4QWQ9"/>